<name>A0A7C9ETS8_OPUST</name>
<dbReference type="AlphaFoldDB" id="A0A7C9ETS8"/>
<evidence type="ECO:0000313" key="1">
    <source>
        <dbReference type="EMBL" id="MBA4670068.1"/>
    </source>
</evidence>
<dbReference type="EMBL" id="GISG01246005">
    <property type="protein sequence ID" value="MBA4670068.1"/>
    <property type="molecule type" value="Transcribed_RNA"/>
</dbReference>
<organism evidence="1">
    <name type="scientific">Opuntia streptacantha</name>
    <name type="common">Prickly pear cactus</name>
    <name type="synonym">Opuntia cardona</name>
    <dbReference type="NCBI Taxonomy" id="393608"/>
    <lineage>
        <taxon>Eukaryota</taxon>
        <taxon>Viridiplantae</taxon>
        <taxon>Streptophyta</taxon>
        <taxon>Embryophyta</taxon>
        <taxon>Tracheophyta</taxon>
        <taxon>Spermatophyta</taxon>
        <taxon>Magnoliopsida</taxon>
        <taxon>eudicotyledons</taxon>
        <taxon>Gunneridae</taxon>
        <taxon>Pentapetalae</taxon>
        <taxon>Caryophyllales</taxon>
        <taxon>Cactineae</taxon>
        <taxon>Cactaceae</taxon>
        <taxon>Opuntioideae</taxon>
        <taxon>Opuntia</taxon>
    </lineage>
</organism>
<reference evidence="1" key="2">
    <citation type="submission" date="2020-07" db="EMBL/GenBank/DDBJ databases">
        <authorList>
            <person name="Vera ALvarez R."/>
            <person name="Arias-Moreno D.M."/>
            <person name="Jimenez-Jacinto V."/>
            <person name="Jimenez-Bremont J.F."/>
            <person name="Swaminathan K."/>
            <person name="Moose S.P."/>
            <person name="Guerrero-Gonzalez M.L."/>
            <person name="Marino-Ramirez L."/>
            <person name="Landsman D."/>
            <person name="Rodriguez-Kessler M."/>
            <person name="Delgado-Sanchez P."/>
        </authorList>
    </citation>
    <scope>NUCLEOTIDE SEQUENCE</scope>
    <source>
        <tissue evidence="1">Cladode</tissue>
    </source>
</reference>
<proteinExistence type="predicted"/>
<accession>A0A7C9ETS8</accession>
<reference evidence="1" key="1">
    <citation type="journal article" date="2013" name="J. Plant Res.">
        <title>Effect of fungi and light on seed germination of three Opuntia species from semiarid lands of central Mexico.</title>
        <authorList>
            <person name="Delgado-Sanchez P."/>
            <person name="Jimenez-Bremont J.F."/>
            <person name="Guerrero-Gonzalez Mde L."/>
            <person name="Flores J."/>
        </authorList>
    </citation>
    <scope>NUCLEOTIDE SEQUENCE</scope>
    <source>
        <tissue evidence="1">Cladode</tissue>
    </source>
</reference>
<sequence>MPFSLLQTYALGEPTNVKLSTLLVSFLGFDTSTGYRGLSDSRITDFIRTASKSPSFPSPLLQPKHNDNGCEFSNGLALIVADELSSDASSPNPPPFSLLYYSIRTLRRLECAKYARKNSFKCD</sequence>
<protein>
    <submittedName>
        <fullName evidence="1">Uncharacterized protein</fullName>
    </submittedName>
</protein>